<dbReference type="InterPro" id="IPR036909">
    <property type="entry name" value="Cyt_c-like_dom_sf"/>
</dbReference>
<protein>
    <submittedName>
        <fullName evidence="1">Uncharacterized protein</fullName>
    </submittedName>
</protein>
<name>A0AAD8L3V9_TARER</name>
<evidence type="ECO:0000313" key="1">
    <source>
        <dbReference type="EMBL" id="KAK1435074.1"/>
    </source>
</evidence>
<keyword evidence="2" id="KW-1185">Reference proteome</keyword>
<gene>
    <name evidence="1" type="ORF">QVD17_00834</name>
</gene>
<proteinExistence type="predicted"/>
<dbReference type="PRINTS" id="PR00604">
    <property type="entry name" value="CYTCHRMECIAB"/>
</dbReference>
<dbReference type="SUPFAM" id="SSF46626">
    <property type="entry name" value="Cytochrome c"/>
    <property type="match status" value="1"/>
</dbReference>
<accession>A0AAD8L3V9</accession>
<dbReference type="AlphaFoldDB" id="A0AAD8L3V9"/>
<sequence>MSSTICTRVMSCFPGGYTPSLRPPNRHCPQTSTGMDIKVEVTRMCVTHPVELKSIRNVSTTSSSSISLKLGPNLNGLFGRQSGTTAGYSYSAGNKNKAVIWEENTLYDYLLNPKKVPPSKGAHLKFMIIEKDIER</sequence>
<dbReference type="GO" id="GO:0009055">
    <property type="term" value="F:electron transfer activity"/>
    <property type="evidence" value="ECO:0007669"/>
    <property type="project" value="InterPro"/>
</dbReference>
<dbReference type="Proteomes" id="UP001229421">
    <property type="component" value="Unassembled WGS sequence"/>
</dbReference>
<dbReference type="GO" id="GO:0020037">
    <property type="term" value="F:heme binding"/>
    <property type="evidence" value="ECO:0007669"/>
    <property type="project" value="InterPro"/>
</dbReference>
<dbReference type="InterPro" id="IPR002327">
    <property type="entry name" value="Cyt_c_1A/1B"/>
</dbReference>
<organism evidence="1 2">
    <name type="scientific">Tagetes erecta</name>
    <name type="common">African marigold</name>
    <dbReference type="NCBI Taxonomy" id="13708"/>
    <lineage>
        <taxon>Eukaryota</taxon>
        <taxon>Viridiplantae</taxon>
        <taxon>Streptophyta</taxon>
        <taxon>Embryophyta</taxon>
        <taxon>Tracheophyta</taxon>
        <taxon>Spermatophyta</taxon>
        <taxon>Magnoliopsida</taxon>
        <taxon>eudicotyledons</taxon>
        <taxon>Gunneridae</taxon>
        <taxon>Pentapetalae</taxon>
        <taxon>asterids</taxon>
        <taxon>campanulids</taxon>
        <taxon>Asterales</taxon>
        <taxon>Asteraceae</taxon>
        <taxon>Asteroideae</taxon>
        <taxon>Heliantheae alliance</taxon>
        <taxon>Tageteae</taxon>
        <taxon>Tagetes</taxon>
    </lineage>
</organism>
<dbReference type="EMBL" id="JAUHHV010000001">
    <property type="protein sequence ID" value="KAK1435074.1"/>
    <property type="molecule type" value="Genomic_DNA"/>
</dbReference>
<evidence type="ECO:0000313" key="2">
    <source>
        <dbReference type="Proteomes" id="UP001229421"/>
    </source>
</evidence>
<dbReference type="Gene3D" id="1.10.760.10">
    <property type="entry name" value="Cytochrome c-like domain"/>
    <property type="match status" value="1"/>
</dbReference>
<comment type="caution">
    <text evidence="1">The sequence shown here is derived from an EMBL/GenBank/DDBJ whole genome shotgun (WGS) entry which is preliminary data.</text>
</comment>
<dbReference type="PANTHER" id="PTHR11961">
    <property type="entry name" value="CYTOCHROME C"/>
    <property type="match status" value="1"/>
</dbReference>
<reference evidence="1" key="1">
    <citation type="journal article" date="2023" name="bioRxiv">
        <title>Improved chromosome-level genome assembly for marigold (Tagetes erecta).</title>
        <authorList>
            <person name="Jiang F."/>
            <person name="Yuan L."/>
            <person name="Wang S."/>
            <person name="Wang H."/>
            <person name="Xu D."/>
            <person name="Wang A."/>
            <person name="Fan W."/>
        </authorList>
    </citation>
    <scope>NUCLEOTIDE SEQUENCE</scope>
    <source>
        <strain evidence="1">WSJ</strain>
        <tissue evidence="1">Leaf</tissue>
    </source>
</reference>